<accession>A0A8J5V1C2</accession>
<dbReference type="Pfam" id="PF03647">
    <property type="entry name" value="Tmemb_14"/>
    <property type="match status" value="1"/>
</dbReference>
<dbReference type="InterPro" id="IPR005349">
    <property type="entry name" value="TMEM14"/>
</dbReference>
<feature type="transmembrane region" description="Helical" evidence="1">
    <location>
        <begin position="113"/>
        <end position="135"/>
    </location>
</feature>
<sequence length="165" mass="18026">MSDFFPLFPIFSLNCSTFAFAAGIAGVGVYDYIKTNSTISLIAGLTYGSALTCAWYSTVNHPFEIWGIMVTTANLAITSAAAAGIVSASRIINDDFYNVNKNKIKLLIKIAKASVALHAWSIIRIVTVSIAAFMLEKLSENNHSLLENIIKVYPCKIMCYVMINI</sequence>
<feature type="transmembrane region" description="Helical" evidence="1">
    <location>
        <begin position="6"/>
        <end position="27"/>
    </location>
</feature>
<organism evidence="2 3">
    <name type="scientific">Cotesia typhae</name>
    <dbReference type="NCBI Taxonomy" id="2053667"/>
    <lineage>
        <taxon>Eukaryota</taxon>
        <taxon>Metazoa</taxon>
        <taxon>Ecdysozoa</taxon>
        <taxon>Arthropoda</taxon>
        <taxon>Hexapoda</taxon>
        <taxon>Insecta</taxon>
        <taxon>Pterygota</taxon>
        <taxon>Neoptera</taxon>
        <taxon>Endopterygota</taxon>
        <taxon>Hymenoptera</taxon>
        <taxon>Apocrita</taxon>
        <taxon>Ichneumonoidea</taxon>
        <taxon>Braconidae</taxon>
        <taxon>Microgastrinae</taxon>
        <taxon>Cotesia</taxon>
    </lineage>
</organism>
<keyword evidence="1" id="KW-0472">Membrane</keyword>
<protein>
    <submittedName>
        <fullName evidence="2">Uncharacterized protein</fullName>
    </submittedName>
</protein>
<dbReference type="Proteomes" id="UP000729913">
    <property type="component" value="Unassembled WGS sequence"/>
</dbReference>
<feature type="transmembrane region" description="Helical" evidence="1">
    <location>
        <begin position="65"/>
        <end position="92"/>
    </location>
</feature>
<keyword evidence="3" id="KW-1185">Reference proteome</keyword>
<dbReference type="GO" id="GO:0016020">
    <property type="term" value="C:membrane"/>
    <property type="evidence" value="ECO:0007669"/>
    <property type="project" value="InterPro"/>
</dbReference>
<feature type="transmembrane region" description="Helical" evidence="1">
    <location>
        <begin position="39"/>
        <end position="59"/>
    </location>
</feature>
<keyword evidence="1" id="KW-0812">Transmembrane</keyword>
<dbReference type="OrthoDB" id="7692670at2759"/>
<evidence type="ECO:0000313" key="2">
    <source>
        <dbReference type="EMBL" id="KAG8041761.1"/>
    </source>
</evidence>
<reference evidence="2" key="2">
    <citation type="submission" date="2021-04" db="EMBL/GenBank/DDBJ databases">
        <title>Genome-wide patterns of bracovirus chromosomal integration into multiple host tissues during parasitism.</title>
        <authorList>
            <person name="Chebbi M.A.C."/>
        </authorList>
    </citation>
    <scope>NUCLEOTIDE SEQUENCE</scope>
    <source>
        <tissue evidence="2">Whole body</tissue>
    </source>
</reference>
<proteinExistence type="predicted"/>
<gene>
    <name evidence="2" type="ORF">G9C98_007065</name>
</gene>
<keyword evidence="1" id="KW-1133">Transmembrane helix</keyword>
<name>A0A8J5V1C2_9HYME</name>
<dbReference type="AlphaFoldDB" id="A0A8J5V1C2"/>
<dbReference type="EMBL" id="JAAOIC020000006">
    <property type="protein sequence ID" value="KAG8041761.1"/>
    <property type="molecule type" value="Genomic_DNA"/>
</dbReference>
<evidence type="ECO:0000313" key="3">
    <source>
        <dbReference type="Proteomes" id="UP000729913"/>
    </source>
</evidence>
<comment type="caution">
    <text evidence="2">The sequence shown here is derived from an EMBL/GenBank/DDBJ whole genome shotgun (WGS) entry which is preliminary data.</text>
</comment>
<reference evidence="2" key="1">
    <citation type="submission" date="2020-03" db="EMBL/GenBank/DDBJ databases">
        <authorList>
            <person name="Chebbi M.A."/>
            <person name="Drezen J.M."/>
        </authorList>
    </citation>
    <scope>NUCLEOTIDE SEQUENCE</scope>
    <source>
        <tissue evidence="2">Whole body</tissue>
    </source>
</reference>
<evidence type="ECO:0000256" key="1">
    <source>
        <dbReference type="SAM" id="Phobius"/>
    </source>
</evidence>